<dbReference type="RefSeq" id="WP_369778175.1">
    <property type="nucleotide sequence ID" value="NZ_CP165727.1"/>
</dbReference>
<dbReference type="SUPFAM" id="SSF53474">
    <property type="entry name" value="alpha/beta-Hydrolases"/>
    <property type="match status" value="1"/>
</dbReference>
<feature type="domain" description="AB hydrolase-1" evidence="6">
    <location>
        <begin position="106"/>
        <end position="294"/>
    </location>
</feature>
<feature type="domain" description="Peptidase S33 tripeptidyl aminopeptidase-like C-terminal" evidence="7">
    <location>
        <begin position="442"/>
        <end position="539"/>
    </location>
</feature>
<proteinExistence type="inferred from homology"/>
<evidence type="ECO:0000259" key="7">
    <source>
        <dbReference type="Pfam" id="PF08386"/>
    </source>
</evidence>
<feature type="compositionally biased region" description="Polar residues" evidence="4">
    <location>
        <begin position="158"/>
        <end position="179"/>
    </location>
</feature>
<comment type="similarity">
    <text evidence="1">Belongs to the peptidase S33 family.</text>
</comment>
<accession>A0AB39Y7B1</accession>
<gene>
    <name evidence="8" type="ORF">AB5J51_19635</name>
</gene>
<evidence type="ECO:0000259" key="6">
    <source>
        <dbReference type="Pfam" id="PF00561"/>
    </source>
</evidence>
<feature type="region of interest" description="Disordered" evidence="4">
    <location>
        <begin position="149"/>
        <end position="179"/>
    </location>
</feature>
<evidence type="ECO:0000313" key="8">
    <source>
        <dbReference type="EMBL" id="XDV65001.1"/>
    </source>
</evidence>
<evidence type="ECO:0000256" key="5">
    <source>
        <dbReference type="SAM" id="SignalP"/>
    </source>
</evidence>
<dbReference type="InterPro" id="IPR000073">
    <property type="entry name" value="AB_hydrolase_1"/>
</dbReference>
<evidence type="ECO:0000256" key="1">
    <source>
        <dbReference type="ARBA" id="ARBA00010088"/>
    </source>
</evidence>
<dbReference type="GO" id="GO:0016787">
    <property type="term" value="F:hydrolase activity"/>
    <property type="evidence" value="ECO:0007669"/>
    <property type="project" value="UniProtKB-KW"/>
</dbReference>
<dbReference type="Gene3D" id="3.40.50.1820">
    <property type="entry name" value="alpha/beta hydrolase"/>
    <property type="match status" value="1"/>
</dbReference>
<evidence type="ECO:0000256" key="2">
    <source>
        <dbReference type="ARBA" id="ARBA00022729"/>
    </source>
</evidence>
<dbReference type="InterPro" id="IPR051601">
    <property type="entry name" value="Serine_prot/Carboxylest_S33"/>
</dbReference>
<reference evidence="8" key="1">
    <citation type="submission" date="2024-08" db="EMBL/GenBank/DDBJ databases">
        <authorList>
            <person name="Yu S.T."/>
        </authorList>
    </citation>
    <scope>NUCLEOTIDE SEQUENCE</scope>
    <source>
        <strain evidence="8">R33</strain>
    </source>
</reference>
<evidence type="ECO:0000256" key="4">
    <source>
        <dbReference type="SAM" id="MobiDB-lite"/>
    </source>
</evidence>
<dbReference type="InterPro" id="IPR013595">
    <property type="entry name" value="Pept_S33_TAP-like_C"/>
</dbReference>
<evidence type="ECO:0000256" key="3">
    <source>
        <dbReference type="ARBA" id="ARBA00022801"/>
    </source>
</evidence>
<feature type="signal peptide" evidence="5">
    <location>
        <begin position="1"/>
        <end position="24"/>
    </location>
</feature>
<feature type="region of interest" description="Disordered" evidence="4">
    <location>
        <begin position="379"/>
        <end position="410"/>
    </location>
</feature>
<dbReference type="EMBL" id="CP165727">
    <property type="protein sequence ID" value="XDV65001.1"/>
    <property type="molecule type" value="Genomic_DNA"/>
</dbReference>
<name>A0AB39Y7B1_9ACTN</name>
<dbReference type="PANTHER" id="PTHR43248">
    <property type="entry name" value="2-SUCCINYL-6-HYDROXY-2,4-CYCLOHEXADIENE-1-CARBOXYLATE SYNTHASE"/>
    <property type="match status" value="1"/>
</dbReference>
<dbReference type="Pfam" id="PF08386">
    <property type="entry name" value="Abhydrolase_4"/>
    <property type="match status" value="1"/>
</dbReference>
<sequence length="539" mass="56355">MNHPVLKRGSLILALAALAATALAGCGPAGDDARPPASGAESVDPAGQHELQGFYRQKLSWTRCGELQCATLTVPMDYAHPEDGRTFTLPLAKAVTADPAGRIGSLVFNPGGPGESGVDQLKSGGLSSFSERARARFDIVGFDPRGVAGSKPAVDCGSSDSAAEDQPTSGAGDTSTSLYPKTDAERHAALTDAERQAAACKDRSGAILPHVGTLDAARDMDVLRAALGDDKLTYLGWSYGTYLGTVYGELFPRRVRALVLDAAADPALDWSEAALQQATGFRKSVEDYAGQCASVVGDACPAATPDGIRTVITDLYARVSKRPLRIKGTEERLDQAMLHTAVSMSMYSPESQWQPLSEALRAAQQGDGTKLAEIADPGISAQDESSDSSDSSGSGPGATDDQPPGNSSDALIAVNCLDQPHPRDPQPYWDLLDRANREAGAFGTSGVLAELICKDWPAGPQKPHRVQAEGLPPALVVGTTGDPATPYEWSKNLAAQLPGGMLLTFRGPGHTAYGRSACVTDAVDAYLLDLKPVPDGKTC</sequence>
<dbReference type="AlphaFoldDB" id="A0AB39Y7B1"/>
<dbReference type="Pfam" id="PF00561">
    <property type="entry name" value="Abhydrolase_1"/>
    <property type="match status" value="1"/>
</dbReference>
<dbReference type="PANTHER" id="PTHR43248:SF29">
    <property type="entry name" value="TRIPEPTIDYL AMINOPEPTIDASE"/>
    <property type="match status" value="1"/>
</dbReference>
<keyword evidence="3 8" id="KW-0378">Hydrolase</keyword>
<protein>
    <submittedName>
        <fullName evidence="8">Alpha/beta hydrolase</fullName>
    </submittedName>
</protein>
<keyword evidence="2 5" id="KW-0732">Signal</keyword>
<dbReference type="InterPro" id="IPR029058">
    <property type="entry name" value="AB_hydrolase_fold"/>
</dbReference>
<feature type="chain" id="PRO_5044350263" evidence="5">
    <location>
        <begin position="25"/>
        <end position="539"/>
    </location>
</feature>
<dbReference type="PROSITE" id="PS51257">
    <property type="entry name" value="PROKAR_LIPOPROTEIN"/>
    <property type="match status" value="1"/>
</dbReference>
<organism evidence="8">
    <name type="scientific">Streptomyces sp. R33</name>
    <dbReference type="NCBI Taxonomy" id="3238629"/>
    <lineage>
        <taxon>Bacteria</taxon>
        <taxon>Bacillati</taxon>
        <taxon>Actinomycetota</taxon>
        <taxon>Actinomycetes</taxon>
        <taxon>Kitasatosporales</taxon>
        <taxon>Streptomycetaceae</taxon>
        <taxon>Streptomyces</taxon>
    </lineage>
</organism>